<evidence type="ECO:0000313" key="16">
    <source>
        <dbReference type="EMBL" id="CAG9807824.1"/>
    </source>
</evidence>
<dbReference type="InterPro" id="IPR029036">
    <property type="entry name" value="P5CR_dimer"/>
</dbReference>
<evidence type="ECO:0000256" key="6">
    <source>
        <dbReference type="ARBA" id="ARBA00022490"/>
    </source>
</evidence>
<dbReference type="InterPro" id="IPR008927">
    <property type="entry name" value="6-PGluconate_DH-like_C_sf"/>
</dbReference>
<dbReference type="Pfam" id="PF14748">
    <property type="entry name" value="P5CR_dimer"/>
    <property type="match status" value="1"/>
</dbReference>
<dbReference type="EC" id="1.5.1.2" evidence="4"/>
<keyword evidence="7" id="KW-0028">Amino-acid biosynthesis</keyword>
<evidence type="ECO:0000256" key="3">
    <source>
        <dbReference type="ARBA" id="ARBA00005525"/>
    </source>
</evidence>
<evidence type="ECO:0000256" key="2">
    <source>
        <dbReference type="ARBA" id="ARBA00005205"/>
    </source>
</evidence>
<organism evidence="16 17">
    <name type="scientific">Chironomus riparius</name>
    <dbReference type="NCBI Taxonomy" id="315576"/>
    <lineage>
        <taxon>Eukaryota</taxon>
        <taxon>Metazoa</taxon>
        <taxon>Ecdysozoa</taxon>
        <taxon>Arthropoda</taxon>
        <taxon>Hexapoda</taxon>
        <taxon>Insecta</taxon>
        <taxon>Pterygota</taxon>
        <taxon>Neoptera</taxon>
        <taxon>Endopterygota</taxon>
        <taxon>Diptera</taxon>
        <taxon>Nematocera</taxon>
        <taxon>Chironomoidea</taxon>
        <taxon>Chironomidae</taxon>
        <taxon>Chironominae</taxon>
        <taxon>Chironomus</taxon>
    </lineage>
</organism>
<dbReference type="GO" id="GO:0055129">
    <property type="term" value="P:L-proline biosynthetic process"/>
    <property type="evidence" value="ECO:0007669"/>
    <property type="project" value="TreeGrafter"/>
</dbReference>
<evidence type="ECO:0000256" key="7">
    <source>
        <dbReference type="ARBA" id="ARBA00022605"/>
    </source>
</evidence>
<evidence type="ECO:0000256" key="12">
    <source>
        <dbReference type="ARBA" id="ARBA00052690"/>
    </source>
</evidence>
<keyword evidence="17" id="KW-1185">Reference proteome</keyword>
<evidence type="ECO:0000256" key="5">
    <source>
        <dbReference type="ARBA" id="ARBA00021413"/>
    </source>
</evidence>
<dbReference type="Proteomes" id="UP001153620">
    <property type="component" value="Chromosome 3"/>
</dbReference>
<dbReference type="EMBL" id="OU895879">
    <property type="protein sequence ID" value="CAG9807824.1"/>
    <property type="molecule type" value="Genomic_DNA"/>
</dbReference>
<dbReference type="Gene3D" id="3.40.50.720">
    <property type="entry name" value="NAD(P)-binding Rossmann-like Domain"/>
    <property type="match status" value="1"/>
</dbReference>
<evidence type="ECO:0000256" key="8">
    <source>
        <dbReference type="ARBA" id="ARBA00022650"/>
    </source>
</evidence>
<dbReference type="OrthoDB" id="10263291at2759"/>
<dbReference type="FunFam" id="1.10.3730.10:FF:000001">
    <property type="entry name" value="Pyrroline-5-carboxylate reductase"/>
    <property type="match status" value="1"/>
</dbReference>
<dbReference type="SUPFAM" id="SSF51735">
    <property type="entry name" value="NAD(P)-binding Rossmann-fold domains"/>
    <property type="match status" value="1"/>
</dbReference>
<evidence type="ECO:0000256" key="1">
    <source>
        <dbReference type="ARBA" id="ARBA00004496"/>
    </source>
</evidence>
<evidence type="ECO:0000256" key="9">
    <source>
        <dbReference type="ARBA" id="ARBA00022857"/>
    </source>
</evidence>
<gene>
    <name evidence="16" type="ORF">CHIRRI_LOCUS10670</name>
</gene>
<evidence type="ECO:0000313" key="17">
    <source>
        <dbReference type="Proteomes" id="UP001153620"/>
    </source>
</evidence>
<reference evidence="16" key="2">
    <citation type="submission" date="2022-10" db="EMBL/GenBank/DDBJ databases">
        <authorList>
            <consortium name="ENA_rothamsted_submissions"/>
            <consortium name="culmorum"/>
            <person name="King R."/>
        </authorList>
    </citation>
    <scope>NUCLEOTIDE SEQUENCE</scope>
</reference>
<dbReference type="AlphaFoldDB" id="A0A9N9WW65"/>
<feature type="domain" description="Pyrroline-5-carboxylate reductase dimerisation" evidence="15">
    <location>
        <begin position="166"/>
        <end position="269"/>
    </location>
</feature>
<dbReference type="GO" id="GO:0004735">
    <property type="term" value="F:pyrroline-5-carboxylate reductase activity"/>
    <property type="evidence" value="ECO:0007669"/>
    <property type="project" value="UniProtKB-EC"/>
</dbReference>
<dbReference type="Gene3D" id="1.10.3730.10">
    <property type="entry name" value="ProC C-terminal domain-like"/>
    <property type="match status" value="1"/>
</dbReference>
<comment type="similarity">
    <text evidence="3">Belongs to the pyrroline-5-carboxylate reductase family.</text>
</comment>
<sequence length="275" mass="29397">MNNRNVLKIGFIGAGKMAYALANGWLSTGLLKSRYLIASAHPSDEVSLKLFKSLGAEAVTENRSVVEKSQIIFISVKPAVVKHVLDDVKNISNGKLFVSIAMGVTLNEIEEILPSDSRVIRVMPNTPAIVQAACSCFVKGKTATHNDAELIRELFEKIGTCEEVSENMIDAITALSGSGPAYVFVMIEALADGGVKMGLPRDLAYKLATQTVLGSAKLVKDTNTHPAILKDNVTSPSGSTASGLHHLEKNNFRGALIGCVEAATLRCREISSKTK</sequence>
<dbReference type="FunFam" id="3.40.50.720:FF:000190">
    <property type="entry name" value="Pyrroline-5-carboxylate reductase"/>
    <property type="match status" value="1"/>
</dbReference>
<keyword evidence="9 13" id="KW-0521">NADP</keyword>
<keyword evidence="6" id="KW-0963">Cytoplasm</keyword>
<accession>A0A9N9WW65</accession>
<comment type="subcellular location">
    <subcellularLocation>
        <location evidence="1">Cytoplasm</location>
    </subcellularLocation>
</comment>
<evidence type="ECO:0000256" key="4">
    <source>
        <dbReference type="ARBA" id="ARBA00012855"/>
    </source>
</evidence>
<dbReference type="GO" id="GO:0005737">
    <property type="term" value="C:cytoplasm"/>
    <property type="evidence" value="ECO:0007669"/>
    <property type="project" value="UniProtKB-SubCell"/>
</dbReference>
<keyword evidence="10" id="KW-0560">Oxidoreductase</keyword>
<dbReference type="SUPFAM" id="SSF48179">
    <property type="entry name" value="6-phosphogluconate dehydrogenase C-terminal domain-like"/>
    <property type="match status" value="1"/>
</dbReference>
<dbReference type="InterPro" id="IPR000304">
    <property type="entry name" value="Pyrroline-COOH_reductase"/>
</dbReference>
<evidence type="ECO:0000259" key="15">
    <source>
        <dbReference type="Pfam" id="PF14748"/>
    </source>
</evidence>
<dbReference type="InterPro" id="IPR036291">
    <property type="entry name" value="NAD(P)-bd_dom_sf"/>
</dbReference>
<dbReference type="PIRSF" id="PIRSF000193">
    <property type="entry name" value="Pyrrol-5-carb_rd"/>
    <property type="match status" value="1"/>
</dbReference>
<dbReference type="Pfam" id="PF03807">
    <property type="entry name" value="F420_oxidored"/>
    <property type="match status" value="1"/>
</dbReference>
<comment type="catalytic activity">
    <reaction evidence="11">
        <text>L-proline + NAD(+) = (S)-1-pyrroline-5-carboxylate + NADH + 2 H(+)</text>
        <dbReference type="Rhea" id="RHEA:14105"/>
        <dbReference type="ChEBI" id="CHEBI:15378"/>
        <dbReference type="ChEBI" id="CHEBI:17388"/>
        <dbReference type="ChEBI" id="CHEBI:57540"/>
        <dbReference type="ChEBI" id="CHEBI:57945"/>
        <dbReference type="ChEBI" id="CHEBI:60039"/>
        <dbReference type="EC" id="1.5.1.2"/>
    </reaction>
</comment>
<dbReference type="PANTHER" id="PTHR11645">
    <property type="entry name" value="PYRROLINE-5-CARBOXYLATE REDUCTASE"/>
    <property type="match status" value="1"/>
</dbReference>
<feature type="domain" description="Pyrroline-5-carboxylate reductase catalytic N-terminal" evidence="14">
    <location>
        <begin position="8"/>
        <end position="102"/>
    </location>
</feature>
<reference evidence="16" key="1">
    <citation type="submission" date="2022-01" db="EMBL/GenBank/DDBJ databases">
        <authorList>
            <person name="King R."/>
        </authorList>
    </citation>
    <scope>NUCLEOTIDE SEQUENCE</scope>
</reference>
<evidence type="ECO:0000256" key="11">
    <source>
        <dbReference type="ARBA" id="ARBA00050547"/>
    </source>
</evidence>
<comment type="pathway">
    <text evidence="2">Amino-acid biosynthesis; L-proline biosynthesis; L-proline from L-glutamate 5-semialdehyde: step 1/1.</text>
</comment>
<dbReference type="PANTHER" id="PTHR11645:SF62">
    <property type="entry name" value="PYRROLINE-5-CARBOXYLATE REDUCTASE"/>
    <property type="match status" value="1"/>
</dbReference>
<keyword evidence="8" id="KW-0641">Proline biosynthesis</keyword>
<evidence type="ECO:0000256" key="10">
    <source>
        <dbReference type="ARBA" id="ARBA00023002"/>
    </source>
</evidence>
<name>A0A9N9WW65_9DIPT</name>
<evidence type="ECO:0000259" key="14">
    <source>
        <dbReference type="Pfam" id="PF03807"/>
    </source>
</evidence>
<dbReference type="InterPro" id="IPR028939">
    <property type="entry name" value="P5C_Rdtase_cat_N"/>
</dbReference>
<dbReference type="HAMAP" id="MF_01925">
    <property type="entry name" value="P5C_reductase"/>
    <property type="match status" value="1"/>
</dbReference>
<feature type="binding site" evidence="13">
    <location>
        <position position="62"/>
    </location>
    <ligand>
        <name>NADPH</name>
        <dbReference type="ChEBI" id="CHEBI:57783"/>
    </ligand>
</feature>
<evidence type="ECO:0000256" key="13">
    <source>
        <dbReference type="PIRSR" id="PIRSR000193-1"/>
    </source>
</evidence>
<feature type="binding site" evidence="13">
    <location>
        <begin position="12"/>
        <end position="17"/>
    </location>
    <ligand>
        <name>NADP(+)</name>
        <dbReference type="ChEBI" id="CHEBI:58349"/>
    </ligand>
</feature>
<dbReference type="NCBIfam" id="TIGR00112">
    <property type="entry name" value="proC"/>
    <property type="match status" value="1"/>
</dbReference>
<protein>
    <recommendedName>
        <fullName evidence="5">Pyrroline-5-carboxylate reductase</fullName>
        <ecNumber evidence="4">1.5.1.2</ecNumber>
    </recommendedName>
</protein>
<proteinExistence type="inferred from homology"/>
<comment type="catalytic activity">
    <reaction evidence="12">
        <text>L-proline + NADP(+) = (S)-1-pyrroline-5-carboxylate + NADPH + 2 H(+)</text>
        <dbReference type="Rhea" id="RHEA:14109"/>
        <dbReference type="ChEBI" id="CHEBI:15378"/>
        <dbReference type="ChEBI" id="CHEBI:17388"/>
        <dbReference type="ChEBI" id="CHEBI:57783"/>
        <dbReference type="ChEBI" id="CHEBI:58349"/>
        <dbReference type="ChEBI" id="CHEBI:60039"/>
        <dbReference type="EC" id="1.5.1.2"/>
    </reaction>
</comment>